<reference evidence="1 2" key="2">
    <citation type="submission" date="2007-06" db="EMBL/GenBank/DDBJ databases">
        <title>Draft genome sequence of Pseudoflavonifractor capillosus ATCC 29799.</title>
        <authorList>
            <person name="Sudarsanam P."/>
            <person name="Ley R."/>
            <person name="Guruge J."/>
            <person name="Turnbaugh P.J."/>
            <person name="Mahowald M."/>
            <person name="Liep D."/>
            <person name="Gordon J."/>
        </authorList>
    </citation>
    <scope>NUCLEOTIDE SEQUENCE [LARGE SCALE GENOMIC DNA]</scope>
    <source>
        <strain evidence="1 2">ATCC 29799</strain>
    </source>
</reference>
<name>A6NW99_9FIRM</name>
<proteinExistence type="predicted"/>
<protein>
    <submittedName>
        <fullName evidence="1">Uncharacterized protein</fullName>
    </submittedName>
</protein>
<dbReference type="Proteomes" id="UP000003639">
    <property type="component" value="Unassembled WGS sequence"/>
</dbReference>
<dbReference type="EMBL" id="AAXG02000015">
    <property type="protein sequence ID" value="EDM99756.1"/>
    <property type="molecule type" value="Genomic_DNA"/>
</dbReference>
<accession>A6NW99</accession>
<evidence type="ECO:0000313" key="1">
    <source>
        <dbReference type="EMBL" id="EDM99756.1"/>
    </source>
</evidence>
<reference evidence="1 2" key="1">
    <citation type="submission" date="2007-04" db="EMBL/GenBank/DDBJ databases">
        <authorList>
            <person name="Fulton L."/>
            <person name="Clifton S."/>
            <person name="Fulton B."/>
            <person name="Xu J."/>
            <person name="Minx P."/>
            <person name="Pepin K.H."/>
            <person name="Johnson M."/>
            <person name="Thiruvilangam P."/>
            <person name="Bhonagiri V."/>
            <person name="Nash W.E."/>
            <person name="Mardis E.R."/>
            <person name="Wilson R.K."/>
        </authorList>
    </citation>
    <scope>NUCLEOTIDE SEQUENCE [LARGE SCALE GENOMIC DNA]</scope>
    <source>
        <strain evidence="1 2">ATCC 29799</strain>
    </source>
</reference>
<organism evidence="1 2">
    <name type="scientific">Pseudoflavonifractor capillosus ATCC 29799</name>
    <dbReference type="NCBI Taxonomy" id="411467"/>
    <lineage>
        <taxon>Bacteria</taxon>
        <taxon>Bacillati</taxon>
        <taxon>Bacillota</taxon>
        <taxon>Clostridia</taxon>
        <taxon>Eubacteriales</taxon>
        <taxon>Oscillospiraceae</taxon>
        <taxon>Pseudoflavonifractor</taxon>
    </lineage>
</organism>
<comment type="caution">
    <text evidence="1">The sequence shown here is derived from an EMBL/GenBank/DDBJ whole genome shotgun (WGS) entry which is preliminary data.</text>
</comment>
<sequence>MWSGRAFLHRKNAGFSPFIKQNGSVNIGCSYPMLALPFFFCSGCVAVD</sequence>
<gene>
    <name evidence="1" type="ORF">BACCAP_02492</name>
</gene>
<evidence type="ECO:0000313" key="2">
    <source>
        <dbReference type="Proteomes" id="UP000003639"/>
    </source>
</evidence>
<dbReference type="AlphaFoldDB" id="A6NW99"/>
<keyword evidence="2" id="KW-1185">Reference proteome</keyword>
<dbReference type="STRING" id="411467.BACCAP_02492"/>